<accession>A0ABM8HA54</accession>
<proteinExistence type="predicted"/>
<evidence type="ECO:0000256" key="1">
    <source>
        <dbReference type="SAM" id="MobiDB-lite"/>
    </source>
</evidence>
<reference evidence="3" key="1">
    <citation type="journal article" date="2019" name="Int. J. Syst. Evol. Microbiol.">
        <title>The Global Catalogue of Microorganisms (GCM) 10K type strain sequencing project: providing services to taxonomists for standard genome sequencing and annotation.</title>
        <authorList>
            <consortium name="The Broad Institute Genomics Platform"/>
            <consortium name="The Broad Institute Genome Sequencing Center for Infectious Disease"/>
            <person name="Wu L."/>
            <person name="Ma J."/>
        </authorList>
    </citation>
    <scope>NUCLEOTIDE SEQUENCE [LARGE SCALE GENOMIC DNA]</scope>
    <source>
        <strain evidence="3">NBRC 110608</strain>
    </source>
</reference>
<dbReference type="Gene3D" id="2.120.10.90">
    <property type="entry name" value="DNA gyrase/topoisomerase IV, subunit A, C-terminal"/>
    <property type="match status" value="1"/>
</dbReference>
<dbReference type="Proteomes" id="UP001321421">
    <property type="component" value="Chromosome"/>
</dbReference>
<evidence type="ECO:0008006" key="4">
    <source>
        <dbReference type="Google" id="ProtNLM"/>
    </source>
</evidence>
<feature type="compositionally biased region" description="Low complexity" evidence="1">
    <location>
        <begin position="106"/>
        <end position="120"/>
    </location>
</feature>
<gene>
    <name evidence="2" type="ORF">GCM10025872_14530</name>
</gene>
<evidence type="ECO:0000313" key="2">
    <source>
        <dbReference type="EMBL" id="BDZ57796.1"/>
    </source>
</evidence>
<feature type="region of interest" description="Disordered" evidence="1">
    <location>
        <begin position="87"/>
        <end position="131"/>
    </location>
</feature>
<organism evidence="2 3">
    <name type="scientific">Barrientosiimonas endolithica</name>
    <dbReference type="NCBI Taxonomy" id="1535208"/>
    <lineage>
        <taxon>Bacteria</taxon>
        <taxon>Bacillati</taxon>
        <taxon>Actinomycetota</taxon>
        <taxon>Actinomycetes</taxon>
        <taxon>Micrococcales</taxon>
        <taxon>Dermacoccaceae</taxon>
        <taxon>Barrientosiimonas</taxon>
    </lineage>
</organism>
<sequence>MAGVRLSAGARVRFFGVVRESDDNVVVTVSGSSGALPGTDSGAIKVTPFAEYPRKGRGTGGVRSHRFLRGEDELLLAWVGTQPARAASASGTAVDLPPAEGRRDGSGTAAPGPIAAIGGALPRSEVRRAGR</sequence>
<dbReference type="InterPro" id="IPR035516">
    <property type="entry name" value="Gyrase/topoIV_suA_C"/>
</dbReference>
<dbReference type="EMBL" id="AP027735">
    <property type="protein sequence ID" value="BDZ57796.1"/>
    <property type="molecule type" value="Genomic_DNA"/>
</dbReference>
<dbReference type="SUPFAM" id="SSF101904">
    <property type="entry name" value="GyrA/ParC C-terminal domain-like"/>
    <property type="match status" value="1"/>
</dbReference>
<protein>
    <recommendedName>
        <fullName evidence="4">DNA-binding protein</fullName>
    </recommendedName>
</protein>
<evidence type="ECO:0000313" key="3">
    <source>
        <dbReference type="Proteomes" id="UP001321421"/>
    </source>
</evidence>
<keyword evidence="3" id="KW-1185">Reference proteome</keyword>
<name>A0ABM8HA54_9MICO</name>